<feature type="transmembrane region" description="Helical" evidence="12">
    <location>
        <begin position="93"/>
        <end position="120"/>
    </location>
</feature>
<feature type="transmembrane region" description="Helical" evidence="12">
    <location>
        <begin position="160"/>
        <end position="186"/>
    </location>
</feature>
<comment type="function">
    <text evidence="1">Required for the export of heme to the periplasm for the biogenesis of c-type cytochromes.</text>
</comment>
<keyword evidence="5" id="KW-0813">Transport</keyword>
<reference evidence="13 14" key="1">
    <citation type="submission" date="2019-07" db="EMBL/GenBank/DDBJ databases">
        <title>Whole genome shotgun sequence of Oceanithermus desulfurans NBRC 100063.</title>
        <authorList>
            <person name="Hosoyama A."/>
            <person name="Uohara A."/>
            <person name="Ohji S."/>
            <person name="Ichikawa N."/>
        </authorList>
    </citation>
    <scope>NUCLEOTIDE SEQUENCE [LARGE SCALE GENOMIC DNA]</scope>
    <source>
        <strain evidence="13 14">NBRC 100063</strain>
    </source>
</reference>
<dbReference type="PANTHER" id="PTHR30070">
    <property type="entry name" value="HEME EXPORTER PROTEIN B"/>
    <property type="match status" value="1"/>
</dbReference>
<keyword evidence="8 12" id="KW-0812">Transmembrane</keyword>
<evidence type="ECO:0000313" key="13">
    <source>
        <dbReference type="EMBL" id="GEM89431.1"/>
    </source>
</evidence>
<dbReference type="GO" id="GO:0005886">
    <property type="term" value="C:plasma membrane"/>
    <property type="evidence" value="ECO:0007669"/>
    <property type="project" value="UniProtKB-SubCell"/>
</dbReference>
<dbReference type="PIRSF" id="PIRSF002764">
    <property type="entry name" value="CcmB"/>
    <property type="match status" value="1"/>
</dbReference>
<keyword evidence="10 12" id="KW-1133">Transmembrane helix</keyword>
<keyword evidence="11 12" id="KW-0472">Membrane</keyword>
<dbReference type="InterPro" id="IPR003544">
    <property type="entry name" value="Cyt_c_biogenesis_CcmB"/>
</dbReference>
<dbReference type="GO" id="GO:0017004">
    <property type="term" value="P:cytochrome complex assembly"/>
    <property type="evidence" value="ECO:0007669"/>
    <property type="project" value="UniProtKB-KW"/>
</dbReference>
<keyword evidence="9" id="KW-0201">Cytochrome c-type biogenesis</keyword>
<feature type="transmembrane region" description="Helical" evidence="12">
    <location>
        <begin position="126"/>
        <end position="148"/>
    </location>
</feature>
<protein>
    <recommendedName>
        <fullName evidence="4">Heme exporter protein B</fullName>
    </recommendedName>
</protein>
<feature type="transmembrane region" description="Helical" evidence="12">
    <location>
        <begin position="52"/>
        <end position="72"/>
    </location>
</feature>
<evidence type="ECO:0000256" key="1">
    <source>
        <dbReference type="ARBA" id="ARBA00002442"/>
    </source>
</evidence>
<evidence type="ECO:0000256" key="12">
    <source>
        <dbReference type="SAM" id="Phobius"/>
    </source>
</evidence>
<name>A0A511RIF5_9DEIN</name>
<dbReference type="GO" id="GO:1903607">
    <property type="term" value="P:cytochrome c biosynthetic process"/>
    <property type="evidence" value="ECO:0007669"/>
    <property type="project" value="TreeGrafter"/>
</dbReference>
<dbReference type="Pfam" id="PF03379">
    <property type="entry name" value="CcmB"/>
    <property type="match status" value="1"/>
</dbReference>
<comment type="subcellular location">
    <subcellularLocation>
        <location evidence="2">Cell inner membrane</location>
        <topology evidence="2">Multi-pass membrane protein</topology>
    </subcellularLocation>
</comment>
<dbReference type="RefSeq" id="WP_013457259.1">
    <property type="nucleotide sequence ID" value="NZ_BJXN01000005.1"/>
</dbReference>
<accession>A0A511RIF5</accession>
<dbReference type="AlphaFoldDB" id="A0A511RIF5"/>
<feature type="transmembrane region" description="Helical" evidence="12">
    <location>
        <begin position="21"/>
        <end position="40"/>
    </location>
</feature>
<evidence type="ECO:0000256" key="4">
    <source>
        <dbReference type="ARBA" id="ARBA00016452"/>
    </source>
</evidence>
<dbReference type="PANTHER" id="PTHR30070:SF1">
    <property type="entry name" value="CYTOCHROME C BIOGENESIS B-RELATED"/>
    <property type="match status" value="1"/>
</dbReference>
<feature type="transmembrane region" description="Helical" evidence="12">
    <location>
        <begin position="198"/>
        <end position="218"/>
    </location>
</feature>
<keyword evidence="7" id="KW-0997">Cell inner membrane</keyword>
<evidence type="ECO:0000256" key="6">
    <source>
        <dbReference type="ARBA" id="ARBA00022475"/>
    </source>
</evidence>
<proteinExistence type="inferred from homology"/>
<evidence type="ECO:0000256" key="10">
    <source>
        <dbReference type="ARBA" id="ARBA00022989"/>
    </source>
</evidence>
<dbReference type="OrthoDB" id="9812809at2"/>
<evidence type="ECO:0000256" key="2">
    <source>
        <dbReference type="ARBA" id="ARBA00004429"/>
    </source>
</evidence>
<keyword evidence="6" id="KW-1003">Cell membrane</keyword>
<comment type="similarity">
    <text evidence="3">Belongs to the CcmB/CycW/HelB family.</text>
</comment>
<dbReference type="PRINTS" id="PR01414">
    <property type="entry name" value="CCMBBIOGNSIS"/>
</dbReference>
<dbReference type="EMBL" id="BJXN01000005">
    <property type="protein sequence ID" value="GEM89431.1"/>
    <property type="molecule type" value="Genomic_DNA"/>
</dbReference>
<evidence type="ECO:0000256" key="8">
    <source>
        <dbReference type="ARBA" id="ARBA00022692"/>
    </source>
</evidence>
<gene>
    <name evidence="13" type="ORF">ODE01S_08650</name>
</gene>
<dbReference type="InterPro" id="IPR026031">
    <property type="entry name" value="Cyt_c_CcmB_bac"/>
</dbReference>
<evidence type="ECO:0000256" key="3">
    <source>
        <dbReference type="ARBA" id="ARBA00010544"/>
    </source>
</evidence>
<organism evidence="13 14">
    <name type="scientific">Oceanithermus desulfurans NBRC 100063</name>
    <dbReference type="NCBI Taxonomy" id="1227550"/>
    <lineage>
        <taxon>Bacteria</taxon>
        <taxon>Thermotogati</taxon>
        <taxon>Deinococcota</taxon>
        <taxon>Deinococci</taxon>
        <taxon>Thermales</taxon>
        <taxon>Thermaceae</taxon>
        <taxon>Oceanithermus</taxon>
    </lineage>
</organism>
<comment type="caution">
    <text evidence="13">The sequence shown here is derived from an EMBL/GenBank/DDBJ whole genome shotgun (WGS) entry which is preliminary data.</text>
</comment>
<dbReference type="Proteomes" id="UP000321827">
    <property type="component" value="Unassembled WGS sequence"/>
</dbReference>
<evidence type="ECO:0000256" key="7">
    <source>
        <dbReference type="ARBA" id="ARBA00022519"/>
    </source>
</evidence>
<dbReference type="GO" id="GO:0015232">
    <property type="term" value="F:heme transmembrane transporter activity"/>
    <property type="evidence" value="ECO:0007669"/>
    <property type="project" value="InterPro"/>
</dbReference>
<evidence type="ECO:0000256" key="9">
    <source>
        <dbReference type="ARBA" id="ARBA00022748"/>
    </source>
</evidence>
<sequence>MRALVLALRDLRLEWRGRAGLLSAFSFIAVVLFIMGIAFGPDEANLRRAGPGVLWVALAFAGSMLASRAWALEVENETLDDLLLTPGSREWIYVGKLLFLWLLMIVMGAFLLVLVAAWFYLPLAAWPQLFVTLVLGGTGYTVIAAFYAGLTVRLRARDVLLYLLVFPMILPVVLAAVKATLGIAFGAEFAEIVSWWKLLGVFDVVYLTLCVLLFPGVIEG</sequence>
<evidence type="ECO:0000256" key="11">
    <source>
        <dbReference type="ARBA" id="ARBA00023136"/>
    </source>
</evidence>
<evidence type="ECO:0000313" key="14">
    <source>
        <dbReference type="Proteomes" id="UP000321827"/>
    </source>
</evidence>
<evidence type="ECO:0000256" key="5">
    <source>
        <dbReference type="ARBA" id="ARBA00022448"/>
    </source>
</evidence>